<evidence type="ECO:0000256" key="2">
    <source>
        <dbReference type="ARBA" id="ARBA00022723"/>
    </source>
</evidence>
<dbReference type="InterPro" id="IPR021127">
    <property type="entry name" value="CRISPR_associated_Cas2"/>
</dbReference>
<dbReference type="STRING" id="1798497.A3D71_04270"/>
<evidence type="ECO:0000256" key="3">
    <source>
        <dbReference type="ARBA" id="ARBA00022759"/>
    </source>
</evidence>
<keyword evidence="5" id="KW-0460">Magnesium</keyword>
<keyword evidence="6" id="KW-0051">Antiviral defense</keyword>
<keyword evidence="1" id="KW-0540">Nuclease</keyword>
<proteinExistence type="predicted"/>
<reference evidence="8 9" key="1">
    <citation type="journal article" date="2016" name="Nat. Commun.">
        <title>Thousands of microbial genomes shed light on interconnected biogeochemical processes in an aquifer system.</title>
        <authorList>
            <person name="Anantharaman K."/>
            <person name="Brown C.T."/>
            <person name="Hug L.A."/>
            <person name="Sharon I."/>
            <person name="Castelle C.J."/>
            <person name="Probst A.J."/>
            <person name="Thomas B.C."/>
            <person name="Singh A."/>
            <person name="Wilkins M.J."/>
            <person name="Karaoz U."/>
            <person name="Brodie E.L."/>
            <person name="Williams K.H."/>
            <person name="Hubbard S.S."/>
            <person name="Banfield J.F."/>
        </authorList>
    </citation>
    <scope>NUCLEOTIDE SEQUENCE [LARGE SCALE GENOMIC DNA]</scope>
</reference>
<dbReference type="GO" id="GO:0043571">
    <property type="term" value="P:maintenance of CRISPR repeat elements"/>
    <property type="evidence" value="ECO:0007669"/>
    <property type="project" value="InterPro"/>
</dbReference>
<keyword evidence="3 8" id="KW-0255">Endonuclease</keyword>
<comment type="caution">
    <text evidence="8">The sequence shown here is derived from an EMBL/GenBank/DDBJ whole genome shotgun (WGS) entry which is preliminary data.</text>
</comment>
<gene>
    <name evidence="8" type="ORF">A3D71_04270</name>
</gene>
<accession>A0A1F6DXD9</accession>
<evidence type="ECO:0000259" key="7">
    <source>
        <dbReference type="Pfam" id="PF20803"/>
    </source>
</evidence>
<dbReference type="Pfam" id="PF20803">
    <property type="entry name" value="PaaX_M"/>
    <property type="match status" value="1"/>
</dbReference>
<evidence type="ECO:0000313" key="8">
    <source>
        <dbReference type="EMBL" id="OGG65662.1"/>
    </source>
</evidence>
<evidence type="ECO:0000313" key="9">
    <source>
        <dbReference type="Proteomes" id="UP000177652"/>
    </source>
</evidence>
<dbReference type="NCBIfam" id="TIGR01573">
    <property type="entry name" value="cas2"/>
    <property type="match status" value="1"/>
</dbReference>
<dbReference type="GO" id="GO:0006351">
    <property type="term" value="P:DNA-templated transcription"/>
    <property type="evidence" value="ECO:0007669"/>
    <property type="project" value="TreeGrafter"/>
</dbReference>
<keyword evidence="4" id="KW-0378">Hydrolase</keyword>
<organism evidence="8 9">
    <name type="scientific">Candidatus Kaiserbacteria bacterium RIFCSPHIGHO2_02_FULL_55_20</name>
    <dbReference type="NCBI Taxonomy" id="1798497"/>
    <lineage>
        <taxon>Bacteria</taxon>
        <taxon>Candidatus Kaiseribacteriota</taxon>
    </lineage>
</organism>
<dbReference type="InterPro" id="IPR048846">
    <property type="entry name" value="PaaX-like_central"/>
</dbReference>
<dbReference type="EMBL" id="MFLK01000039">
    <property type="protein sequence ID" value="OGG65662.1"/>
    <property type="molecule type" value="Genomic_DNA"/>
</dbReference>
<sequence length="198" mass="22966">MGHLETKSSKRLRRGQFETAILGTLALAGIAAIALAAPNMLKLLKSVDPDWLRKRDPRERLYVVASRLKRKGLVVFVKENGRTRMRLSEKGRVAAQRAMLGQPLPQGRRWDRRWRMLVFDIPEKRRKLRDKVRSIVSGFGFVRLQDSVWVFPYDCEDIITTLKTELRLGTQMLYVIADAIEYDAPLRRHFSLPLHTNE</sequence>
<evidence type="ECO:0000256" key="1">
    <source>
        <dbReference type="ARBA" id="ARBA00022722"/>
    </source>
</evidence>
<feature type="domain" description="Transcriptional repressor PaaX-like central Cas2-like" evidence="7">
    <location>
        <begin position="108"/>
        <end position="181"/>
    </location>
</feature>
<name>A0A1F6DXD9_9BACT</name>
<dbReference type="Gene3D" id="3.30.70.2650">
    <property type="match status" value="1"/>
</dbReference>
<evidence type="ECO:0000256" key="6">
    <source>
        <dbReference type="ARBA" id="ARBA00023118"/>
    </source>
</evidence>
<dbReference type="AlphaFoldDB" id="A0A1F6DXD9"/>
<dbReference type="SUPFAM" id="SSF143430">
    <property type="entry name" value="TTP0101/SSO1404-like"/>
    <property type="match status" value="1"/>
</dbReference>
<dbReference type="PANTHER" id="PTHR30319">
    <property type="entry name" value="PHENYLACETIC ACID REGULATOR-RELATED TRANSCRIPTIONAL REPRESSOR"/>
    <property type="match status" value="1"/>
</dbReference>
<dbReference type="GO" id="GO:0004521">
    <property type="term" value="F:RNA endonuclease activity"/>
    <property type="evidence" value="ECO:0007669"/>
    <property type="project" value="InterPro"/>
</dbReference>
<protein>
    <submittedName>
        <fullName evidence="8">CRISPR-associated endonuclease Cas2</fullName>
    </submittedName>
</protein>
<dbReference type="PANTHER" id="PTHR30319:SF1">
    <property type="entry name" value="TRANSCRIPTIONAL REPRESSOR PAAX"/>
    <property type="match status" value="1"/>
</dbReference>
<evidence type="ECO:0000256" key="4">
    <source>
        <dbReference type="ARBA" id="ARBA00022801"/>
    </source>
</evidence>
<dbReference type="Proteomes" id="UP000177652">
    <property type="component" value="Unassembled WGS sequence"/>
</dbReference>
<keyword evidence="2" id="KW-0479">Metal-binding</keyword>
<evidence type="ECO:0000256" key="5">
    <source>
        <dbReference type="ARBA" id="ARBA00022842"/>
    </source>
</evidence>